<accession>A0A919J776</accession>
<dbReference type="Gene3D" id="2.40.30.100">
    <property type="entry name" value="AF2212/PG0164-like"/>
    <property type="match status" value="1"/>
</dbReference>
<dbReference type="InterPro" id="IPR037079">
    <property type="entry name" value="AF2212/PG0164-like_sf"/>
</dbReference>
<evidence type="ECO:0000313" key="1">
    <source>
        <dbReference type="EMBL" id="GIE16121.1"/>
    </source>
</evidence>
<keyword evidence="2" id="KW-1185">Reference proteome</keyword>
<dbReference type="InterPro" id="IPR015018">
    <property type="entry name" value="DUF1905"/>
</dbReference>
<name>A0A919J776_9ACTN</name>
<dbReference type="EMBL" id="BOMM01000078">
    <property type="protein sequence ID" value="GIE16121.1"/>
    <property type="molecule type" value="Genomic_DNA"/>
</dbReference>
<evidence type="ECO:0000313" key="2">
    <source>
        <dbReference type="Proteomes" id="UP000598174"/>
    </source>
</evidence>
<organism evidence="1 2">
    <name type="scientific">Paractinoplanes ferrugineus</name>
    <dbReference type="NCBI Taxonomy" id="113564"/>
    <lineage>
        <taxon>Bacteria</taxon>
        <taxon>Bacillati</taxon>
        <taxon>Actinomycetota</taxon>
        <taxon>Actinomycetes</taxon>
        <taxon>Micromonosporales</taxon>
        <taxon>Micromonosporaceae</taxon>
        <taxon>Paractinoplanes</taxon>
    </lineage>
</organism>
<dbReference type="SUPFAM" id="SSF141694">
    <property type="entry name" value="AF2212/PG0164-like"/>
    <property type="match status" value="1"/>
</dbReference>
<proteinExistence type="predicted"/>
<dbReference type="Pfam" id="PF08922">
    <property type="entry name" value="DUF1905"/>
    <property type="match status" value="1"/>
</dbReference>
<evidence type="ECO:0008006" key="3">
    <source>
        <dbReference type="Google" id="ProtNLM"/>
    </source>
</evidence>
<dbReference type="AlphaFoldDB" id="A0A919J776"/>
<reference evidence="1" key="1">
    <citation type="submission" date="2021-01" db="EMBL/GenBank/DDBJ databases">
        <title>Whole genome shotgun sequence of Actinoplanes ferrugineus NBRC 15555.</title>
        <authorList>
            <person name="Komaki H."/>
            <person name="Tamura T."/>
        </authorList>
    </citation>
    <scope>NUCLEOTIDE SEQUENCE</scope>
    <source>
        <strain evidence="1">NBRC 15555</strain>
    </source>
</reference>
<dbReference type="RefSeq" id="WP_203822465.1">
    <property type="nucleotide sequence ID" value="NZ_BAAABP010000033.1"/>
</dbReference>
<comment type="caution">
    <text evidence="1">The sequence shown here is derived from an EMBL/GenBank/DDBJ whole genome shotgun (WGS) entry which is preliminary data.</text>
</comment>
<dbReference type="Proteomes" id="UP000598174">
    <property type="component" value="Unassembled WGS sequence"/>
</dbReference>
<protein>
    <recommendedName>
        <fullName evidence="3">DUF1905 domain-containing protein</fullName>
    </recommendedName>
</protein>
<gene>
    <name evidence="1" type="ORF">Afe05nite_79610</name>
</gene>
<sequence>MQLEFDAELWIWAARQDESWTFVSLPPDASEDIRHLTGGSTRRGFGAVRVEVRIGTTVWRTSIFPDAGREAYVLPIKKAVRKAQKLDAGDTVRVALELVR</sequence>